<dbReference type="OMA" id="YLYWISI"/>
<sequence length="327" mass="37529">MDNSVKMLILGGCALGALLLIIILPMSFGDVEYYEIGFAKQKSTGKVDTTKVYTMGRYLIGPDYTFKKFRSDAHFEKLVKIGVFTKDKIEVEISFAFQYFLKAEDLHDLHQQYDLFYKPIVRSTANAAIKSIAADITISDYLRKRETVENKLFKAVADRLGGKCCRKDCKVNKCRQGCLPYRDCKKSDKGVFVDVRYFQLLDFDIHNDVKSRYLRQVTEREQEEEANFKLKEKIERKETDRLMNTLQNEAQQIKQNASAESTVIMAKAEADALVQVEQARNTGLAQVFTSLGIKTESHKASYIYLTALRQQHKAKININYNTLMARD</sequence>
<reference evidence="3" key="1">
    <citation type="submission" date="2022-11" db="UniProtKB">
        <authorList>
            <consortium name="EnsemblMetazoa"/>
        </authorList>
    </citation>
    <scope>IDENTIFICATION</scope>
</reference>
<dbReference type="Proteomes" id="UP000887567">
    <property type="component" value="Unplaced"/>
</dbReference>
<proteinExistence type="predicted"/>
<dbReference type="Pfam" id="PF01145">
    <property type="entry name" value="Band_7"/>
    <property type="match status" value="1"/>
</dbReference>
<evidence type="ECO:0000313" key="4">
    <source>
        <dbReference type="Proteomes" id="UP000887567"/>
    </source>
</evidence>
<evidence type="ECO:0000256" key="1">
    <source>
        <dbReference type="SAM" id="Coils"/>
    </source>
</evidence>
<dbReference type="OrthoDB" id="5986675at2759"/>
<keyword evidence="1" id="KW-0175">Coiled coil</keyword>
<dbReference type="InterPro" id="IPR001107">
    <property type="entry name" value="Band_7"/>
</dbReference>
<feature type="coiled-coil region" evidence="1">
    <location>
        <begin position="220"/>
        <end position="256"/>
    </location>
</feature>
<dbReference type="AlphaFoldDB" id="A0A913X6S5"/>
<feature type="domain" description="Band 7" evidence="2">
    <location>
        <begin position="77"/>
        <end position="239"/>
    </location>
</feature>
<dbReference type="KEGG" id="epa:110238398"/>
<dbReference type="GeneID" id="110238398"/>
<protein>
    <recommendedName>
        <fullName evidence="2">Band 7 domain-containing protein</fullName>
    </recommendedName>
</protein>
<dbReference type="SUPFAM" id="SSF117892">
    <property type="entry name" value="Band 7/SPFH domain"/>
    <property type="match status" value="1"/>
</dbReference>
<dbReference type="RefSeq" id="XP_020899730.1">
    <property type="nucleotide sequence ID" value="XM_021044071.2"/>
</dbReference>
<evidence type="ECO:0000259" key="2">
    <source>
        <dbReference type="Pfam" id="PF01145"/>
    </source>
</evidence>
<dbReference type="InterPro" id="IPR036013">
    <property type="entry name" value="Band_7/SPFH_dom_sf"/>
</dbReference>
<name>A0A913X6S5_EXADI</name>
<keyword evidence="4" id="KW-1185">Reference proteome</keyword>
<organism evidence="3 4">
    <name type="scientific">Exaiptasia diaphana</name>
    <name type="common">Tropical sea anemone</name>
    <name type="synonym">Aiptasia pulchella</name>
    <dbReference type="NCBI Taxonomy" id="2652724"/>
    <lineage>
        <taxon>Eukaryota</taxon>
        <taxon>Metazoa</taxon>
        <taxon>Cnidaria</taxon>
        <taxon>Anthozoa</taxon>
        <taxon>Hexacorallia</taxon>
        <taxon>Actiniaria</taxon>
        <taxon>Aiptasiidae</taxon>
        <taxon>Exaiptasia</taxon>
    </lineage>
</organism>
<evidence type="ECO:0000313" key="3">
    <source>
        <dbReference type="EnsemblMetazoa" id="XP_020899730.1"/>
    </source>
</evidence>
<dbReference type="EnsemblMetazoa" id="XM_021044071.2">
    <property type="protein sequence ID" value="XP_020899730.1"/>
    <property type="gene ID" value="LOC110238398"/>
</dbReference>
<accession>A0A913X6S5</accession>